<dbReference type="SUPFAM" id="SSF50630">
    <property type="entry name" value="Acid proteases"/>
    <property type="match status" value="1"/>
</dbReference>
<dbReference type="InterPro" id="IPR043502">
    <property type="entry name" value="DNA/RNA_pol_sf"/>
</dbReference>
<dbReference type="Gene3D" id="2.40.70.10">
    <property type="entry name" value="Acid Proteases"/>
    <property type="match status" value="1"/>
</dbReference>
<feature type="non-terminal residue" evidence="4">
    <location>
        <position position="1"/>
    </location>
</feature>
<dbReference type="Proteomes" id="UP000646827">
    <property type="component" value="Unassembled WGS sequence"/>
</dbReference>
<dbReference type="SUPFAM" id="SSF56672">
    <property type="entry name" value="DNA/RNA polymerases"/>
    <property type="match status" value="1"/>
</dbReference>
<dbReference type="PROSITE" id="PS00141">
    <property type="entry name" value="ASP_PROTEASE"/>
    <property type="match status" value="1"/>
</dbReference>
<keyword evidence="1" id="KW-0378">Hydrolase</keyword>
<dbReference type="AlphaFoldDB" id="A0A8H7VEM3"/>
<dbReference type="Pfam" id="PF13650">
    <property type="entry name" value="Asp_protease_2"/>
    <property type="match status" value="1"/>
</dbReference>
<dbReference type="PANTHER" id="PTHR24559:SF444">
    <property type="entry name" value="REVERSE TRANSCRIPTASE DOMAIN-CONTAINING PROTEIN"/>
    <property type="match status" value="1"/>
</dbReference>
<proteinExistence type="predicted"/>
<evidence type="ECO:0000259" key="3">
    <source>
        <dbReference type="Pfam" id="PF03732"/>
    </source>
</evidence>
<dbReference type="InterPro" id="IPR053134">
    <property type="entry name" value="RNA-dir_DNA_polymerase"/>
</dbReference>
<dbReference type="InterPro" id="IPR021109">
    <property type="entry name" value="Peptidase_aspartic_dom_sf"/>
</dbReference>
<dbReference type="InterPro" id="IPR043128">
    <property type="entry name" value="Rev_trsase/Diguanyl_cyclase"/>
</dbReference>
<evidence type="ECO:0000256" key="1">
    <source>
        <dbReference type="ARBA" id="ARBA00022750"/>
    </source>
</evidence>
<evidence type="ECO:0000259" key="2">
    <source>
        <dbReference type="Pfam" id="PF00078"/>
    </source>
</evidence>
<gene>
    <name evidence="4" type="ORF">INT45_013903</name>
</gene>
<keyword evidence="1" id="KW-0645">Protease</keyword>
<dbReference type="CDD" id="cd00303">
    <property type="entry name" value="retropepsin_like"/>
    <property type="match status" value="1"/>
</dbReference>
<dbReference type="Pfam" id="PF03732">
    <property type="entry name" value="Retrotrans_gag"/>
    <property type="match status" value="1"/>
</dbReference>
<dbReference type="InterPro" id="IPR005162">
    <property type="entry name" value="Retrotrans_gag_dom"/>
</dbReference>
<evidence type="ECO:0000313" key="5">
    <source>
        <dbReference type="Proteomes" id="UP000646827"/>
    </source>
</evidence>
<dbReference type="Gene3D" id="3.30.70.270">
    <property type="match status" value="1"/>
</dbReference>
<feature type="domain" description="Retrotransposon gag" evidence="3">
    <location>
        <begin position="161"/>
        <end position="261"/>
    </location>
</feature>
<dbReference type="CDD" id="cd01647">
    <property type="entry name" value="RT_LTR"/>
    <property type="match status" value="1"/>
</dbReference>
<feature type="domain" description="Reverse transcriptase" evidence="2">
    <location>
        <begin position="633"/>
        <end position="719"/>
    </location>
</feature>
<sequence length="721" mass="82463">MNDPFTSEQQQEFVVQEFVTRQLPEQTRAAYRAHFPHIIIPENERTQFTAQQMEMLQERANGLAQGFLHSVAQGQPQQQQATQDTQLLSTMQAMLIQIQKQQEEIKDLHENSSRPYRDKIRPVQPDLFYGVRSSSVVEAWLHTVDKYGDCAELEDEERVTYASTLLRDGGATWWRHLETAIHPDDGSNQMPKTWREFQAAFRAEFKPRNSAQMARNKLRALTQAGTSNGSIREYVTEFRNVMLDLPEMFDDDAMYEFICGLSYDARVQVLLNNPTSLVPTYNAAETFEAVHEYAAGIRSPSHSTKSSHLAFRPLTNSSVQAIGPTPMELDVIDTRQSNRSRRCYNCGDPPISDASSVPLKELSNDQEIAARQPPLIDLSDNTLLDMVEEKREEHQDNFRHFESLNSIKNTDLPLYSMICNGKTVDVLLDSGASCTYVSPFLAAGCPAQSVSNREVETAGGYRFAINRAVTLSLDAAGLTHQVFAYVLDTKFDLILGRDWIKRMKPVITFNNIQYTLRPKFDCLVRDLTYLISHRQVTRLTKQKQVEELFVCYPNIVRKEEEQPQDDKLQQFCKEYPDVFMDKLPGVPPDREIHHVIDTGDAEPINRLPYKMSPLELDELQKQLDELLALGLIQPITKRHSHPLPRIDECLERLSQARYLSTIDLKSGYHQVKIKTEDISKTAFNTRYSSFEWLVLPFGLRNAPPVFQAMINKALGDCIDKF</sequence>
<dbReference type="InterPro" id="IPR001969">
    <property type="entry name" value="Aspartic_peptidase_AS"/>
</dbReference>
<evidence type="ECO:0000313" key="4">
    <source>
        <dbReference type="EMBL" id="KAG2213668.1"/>
    </source>
</evidence>
<dbReference type="EMBL" id="JAEPRB010000668">
    <property type="protein sequence ID" value="KAG2213668.1"/>
    <property type="molecule type" value="Genomic_DNA"/>
</dbReference>
<dbReference type="Pfam" id="PF00078">
    <property type="entry name" value="RVT_1"/>
    <property type="match status" value="1"/>
</dbReference>
<keyword evidence="5" id="KW-1185">Reference proteome</keyword>
<organism evidence="4 5">
    <name type="scientific">Circinella minor</name>
    <dbReference type="NCBI Taxonomy" id="1195481"/>
    <lineage>
        <taxon>Eukaryota</taxon>
        <taxon>Fungi</taxon>
        <taxon>Fungi incertae sedis</taxon>
        <taxon>Mucoromycota</taxon>
        <taxon>Mucoromycotina</taxon>
        <taxon>Mucoromycetes</taxon>
        <taxon>Mucorales</taxon>
        <taxon>Lichtheimiaceae</taxon>
        <taxon>Circinella</taxon>
    </lineage>
</organism>
<reference evidence="4 5" key="1">
    <citation type="submission" date="2020-12" db="EMBL/GenBank/DDBJ databases">
        <title>Metabolic potential, ecology and presence of endohyphal bacteria is reflected in genomic diversity of Mucoromycotina.</title>
        <authorList>
            <person name="Muszewska A."/>
            <person name="Okrasinska A."/>
            <person name="Steczkiewicz K."/>
            <person name="Drgas O."/>
            <person name="Orlowska M."/>
            <person name="Perlinska-Lenart U."/>
            <person name="Aleksandrzak-Piekarczyk T."/>
            <person name="Szatraj K."/>
            <person name="Zielenkiewicz U."/>
            <person name="Pilsyk S."/>
            <person name="Malc E."/>
            <person name="Mieczkowski P."/>
            <person name="Kruszewska J.S."/>
            <person name="Biernat P."/>
            <person name="Pawlowska J."/>
        </authorList>
    </citation>
    <scope>NUCLEOTIDE SEQUENCE [LARGE SCALE GENOMIC DNA]</scope>
    <source>
        <strain evidence="4 5">CBS 142.35</strain>
    </source>
</reference>
<protein>
    <recommendedName>
        <fullName evidence="6">Retrotransposon gag domain-containing protein</fullName>
    </recommendedName>
</protein>
<evidence type="ECO:0008006" key="6">
    <source>
        <dbReference type="Google" id="ProtNLM"/>
    </source>
</evidence>
<dbReference type="GO" id="GO:0006508">
    <property type="term" value="P:proteolysis"/>
    <property type="evidence" value="ECO:0007669"/>
    <property type="project" value="InterPro"/>
</dbReference>
<dbReference type="PANTHER" id="PTHR24559">
    <property type="entry name" value="TRANSPOSON TY3-I GAG-POL POLYPROTEIN"/>
    <property type="match status" value="1"/>
</dbReference>
<dbReference type="Gene3D" id="3.10.10.10">
    <property type="entry name" value="HIV Type 1 Reverse Transcriptase, subunit A, domain 1"/>
    <property type="match status" value="1"/>
</dbReference>
<name>A0A8H7VEM3_9FUNG</name>
<accession>A0A8H7VEM3</accession>
<dbReference type="GO" id="GO:0004190">
    <property type="term" value="F:aspartic-type endopeptidase activity"/>
    <property type="evidence" value="ECO:0007669"/>
    <property type="project" value="UniProtKB-KW"/>
</dbReference>
<comment type="caution">
    <text evidence="4">The sequence shown here is derived from an EMBL/GenBank/DDBJ whole genome shotgun (WGS) entry which is preliminary data.</text>
</comment>
<dbReference type="InterPro" id="IPR000477">
    <property type="entry name" value="RT_dom"/>
</dbReference>
<dbReference type="OrthoDB" id="2442328at2759"/>
<keyword evidence="1" id="KW-0064">Aspartyl protease</keyword>